<proteinExistence type="predicted"/>
<name>A0A6N2MAU5_SALVM</name>
<sequence>MEEIKHSLVEVNGLKLHVAEIGTDSWANSSLGRYLPPWFSEEDLAVYASSYLKSGFRYPLQVPYRTLGIDCGITNPKVEAPTLLIMGEKDYALSFPGNADYIKSDKLKHIVPDLETVFVEEGNHFGFYIMVPKLKATFFVPDLDMVFLEEANHFVREKHPKQAIKMIHQIHFNNYQKGFFTLTSDRKNLYILYSGTEPTAAEEDQEIMELIDLYISSPPSEEDLAVYVV</sequence>
<gene>
    <name evidence="1" type="ORF">SVIM_LOCUS298642</name>
</gene>
<dbReference type="InterPro" id="IPR029058">
    <property type="entry name" value="AB_hydrolase_fold"/>
</dbReference>
<protein>
    <submittedName>
        <fullName evidence="1">Uncharacterized protein</fullName>
    </submittedName>
</protein>
<dbReference type="PANTHER" id="PTHR43329">
    <property type="entry name" value="EPOXIDE HYDROLASE"/>
    <property type="match status" value="1"/>
</dbReference>
<dbReference type="SUPFAM" id="SSF53474">
    <property type="entry name" value="alpha/beta-Hydrolases"/>
    <property type="match status" value="1"/>
</dbReference>
<organism evidence="1">
    <name type="scientific">Salix viminalis</name>
    <name type="common">Common osier</name>
    <name type="synonym">Basket willow</name>
    <dbReference type="NCBI Taxonomy" id="40686"/>
    <lineage>
        <taxon>Eukaryota</taxon>
        <taxon>Viridiplantae</taxon>
        <taxon>Streptophyta</taxon>
        <taxon>Embryophyta</taxon>
        <taxon>Tracheophyta</taxon>
        <taxon>Spermatophyta</taxon>
        <taxon>Magnoliopsida</taxon>
        <taxon>eudicotyledons</taxon>
        <taxon>Gunneridae</taxon>
        <taxon>Pentapetalae</taxon>
        <taxon>rosids</taxon>
        <taxon>fabids</taxon>
        <taxon>Malpighiales</taxon>
        <taxon>Salicaceae</taxon>
        <taxon>Saliceae</taxon>
        <taxon>Salix</taxon>
    </lineage>
</organism>
<evidence type="ECO:0000313" key="1">
    <source>
        <dbReference type="EMBL" id="VFU46838.1"/>
    </source>
</evidence>
<dbReference type="EMBL" id="CAADRP010001652">
    <property type="protein sequence ID" value="VFU46838.1"/>
    <property type="molecule type" value="Genomic_DNA"/>
</dbReference>
<dbReference type="Gene3D" id="3.40.50.1820">
    <property type="entry name" value="alpha/beta hydrolase"/>
    <property type="match status" value="1"/>
</dbReference>
<dbReference type="AlphaFoldDB" id="A0A6N2MAU5"/>
<reference evidence="1" key="1">
    <citation type="submission" date="2019-03" db="EMBL/GenBank/DDBJ databases">
        <authorList>
            <person name="Mank J."/>
            <person name="Almeida P."/>
        </authorList>
    </citation>
    <scope>NUCLEOTIDE SEQUENCE</scope>
    <source>
        <strain evidence="1">78183</strain>
    </source>
</reference>
<accession>A0A6N2MAU5</accession>